<dbReference type="PANTHER" id="PTHR13349">
    <property type="entry name" value="TRANSLATION MACHINERY-ASSOCIATED PROTEIN 16"/>
    <property type="match status" value="1"/>
</dbReference>
<evidence type="ECO:0000313" key="4">
    <source>
        <dbReference type="Proteomes" id="UP001153461"/>
    </source>
</evidence>
<proteinExistence type="inferred from homology"/>
<accession>A0A9W4HUB1</accession>
<dbReference type="EMBL" id="CAJVNV010000233">
    <property type="protein sequence ID" value="CAG8122876.1"/>
    <property type="molecule type" value="Genomic_DNA"/>
</dbReference>
<dbReference type="AlphaFoldDB" id="A0A9W4HUB1"/>
<dbReference type="Proteomes" id="UP001153461">
    <property type="component" value="Unassembled WGS sequence"/>
</dbReference>
<evidence type="ECO:0000256" key="1">
    <source>
        <dbReference type="ARBA" id="ARBA00034127"/>
    </source>
</evidence>
<evidence type="ECO:0000313" key="3">
    <source>
        <dbReference type="EMBL" id="CAG8122876.1"/>
    </source>
</evidence>
<name>A0A9W4HUB1_PENNA</name>
<feature type="compositionally biased region" description="Basic and acidic residues" evidence="2">
    <location>
        <begin position="125"/>
        <end position="135"/>
    </location>
</feature>
<dbReference type="InterPro" id="IPR038356">
    <property type="entry name" value="Tma16_sf"/>
</dbReference>
<sequence length="195" mass="22795">MPVTLEKVHKQISKKRSSTNALHENSRDAHRLRKAGARDDRLSRHNATVNRARQPYLDRIDYIHEAIQERTEALSTEEISEFVAKYVTPTINHQTRRLTQVRYIARDAEEIKQLESERRKGRPPSKREEALKQRVQTEDREFATGLWMPDLSDQYAMTAMKNWNGHWSGLSAIKFMRFTKDGEKLTSTFPPKSMS</sequence>
<evidence type="ECO:0000256" key="2">
    <source>
        <dbReference type="SAM" id="MobiDB-lite"/>
    </source>
</evidence>
<dbReference type="InterPro" id="IPR021346">
    <property type="entry name" value="Tma16"/>
</dbReference>
<reference evidence="3" key="1">
    <citation type="submission" date="2021-07" db="EMBL/GenBank/DDBJ databases">
        <authorList>
            <person name="Branca A.L. A."/>
        </authorList>
    </citation>
    <scope>NUCLEOTIDE SEQUENCE</scope>
</reference>
<dbReference type="Pfam" id="PF11176">
    <property type="entry name" value="Tma16"/>
    <property type="match status" value="2"/>
</dbReference>
<protein>
    <recommendedName>
        <fullName evidence="5">Translation machinery-associated protein 16</fullName>
    </recommendedName>
</protein>
<dbReference type="Gene3D" id="1.20.1440.170">
    <property type="entry name" value="Translation machinery-associated protein 16-like"/>
    <property type="match status" value="1"/>
</dbReference>
<feature type="region of interest" description="Disordered" evidence="2">
    <location>
        <begin position="114"/>
        <end position="135"/>
    </location>
</feature>
<gene>
    <name evidence="3" type="ORF">PNAL_LOCUS5309</name>
</gene>
<evidence type="ECO:0008006" key="5">
    <source>
        <dbReference type="Google" id="ProtNLM"/>
    </source>
</evidence>
<dbReference type="GO" id="GO:0005634">
    <property type="term" value="C:nucleus"/>
    <property type="evidence" value="ECO:0007669"/>
    <property type="project" value="TreeGrafter"/>
</dbReference>
<dbReference type="PANTHER" id="PTHR13349:SF2">
    <property type="entry name" value="TRANSLATION MACHINERY-ASSOCIATED PROTEIN 16"/>
    <property type="match status" value="1"/>
</dbReference>
<dbReference type="OrthoDB" id="270284at2759"/>
<comment type="similarity">
    <text evidence="1">Belongs to the TMA16 family.</text>
</comment>
<organism evidence="3 4">
    <name type="scientific">Penicillium nalgiovense</name>
    <dbReference type="NCBI Taxonomy" id="60175"/>
    <lineage>
        <taxon>Eukaryota</taxon>
        <taxon>Fungi</taxon>
        <taxon>Dikarya</taxon>
        <taxon>Ascomycota</taxon>
        <taxon>Pezizomycotina</taxon>
        <taxon>Eurotiomycetes</taxon>
        <taxon>Eurotiomycetidae</taxon>
        <taxon>Eurotiales</taxon>
        <taxon>Aspergillaceae</taxon>
        <taxon>Penicillium</taxon>
    </lineage>
</organism>
<comment type="caution">
    <text evidence="3">The sequence shown here is derived from an EMBL/GenBank/DDBJ whole genome shotgun (WGS) entry which is preliminary data.</text>
</comment>
<feature type="region of interest" description="Disordered" evidence="2">
    <location>
        <begin position="1"/>
        <end position="45"/>
    </location>
</feature>